<sequence length="68" mass="7718">MRSSQHRWKLLHPWCHIDHCLFLSPECTPFLSPVTKAKGKKASAPEFSTAHYHDSVNLKVNDLVFGAT</sequence>
<accession>A0AAV4NS04</accession>
<gene>
    <name evidence="1" type="ORF">CEXT_60081</name>
</gene>
<dbReference type="EMBL" id="BPLR01003712">
    <property type="protein sequence ID" value="GIX87790.1"/>
    <property type="molecule type" value="Genomic_DNA"/>
</dbReference>
<evidence type="ECO:0000313" key="1">
    <source>
        <dbReference type="EMBL" id="GIX87790.1"/>
    </source>
</evidence>
<name>A0AAV4NS04_CAEEX</name>
<reference evidence="1 2" key="1">
    <citation type="submission" date="2021-06" db="EMBL/GenBank/DDBJ databases">
        <title>Caerostris extrusa draft genome.</title>
        <authorList>
            <person name="Kono N."/>
            <person name="Arakawa K."/>
        </authorList>
    </citation>
    <scope>NUCLEOTIDE SEQUENCE [LARGE SCALE GENOMIC DNA]</scope>
</reference>
<dbReference type="AlphaFoldDB" id="A0AAV4NS04"/>
<proteinExistence type="predicted"/>
<comment type="caution">
    <text evidence="1">The sequence shown here is derived from an EMBL/GenBank/DDBJ whole genome shotgun (WGS) entry which is preliminary data.</text>
</comment>
<dbReference type="Proteomes" id="UP001054945">
    <property type="component" value="Unassembled WGS sequence"/>
</dbReference>
<organism evidence="1 2">
    <name type="scientific">Caerostris extrusa</name>
    <name type="common">Bark spider</name>
    <name type="synonym">Caerostris bankana</name>
    <dbReference type="NCBI Taxonomy" id="172846"/>
    <lineage>
        <taxon>Eukaryota</taxon>
        <taxon>Metazoa</taxon>
        <taxon>Ecdysozoa</taxon>
        <taxon>Arthropoda</taxon>
        <taxon>Chelicerata</taxon>
        <taxon>Arachnida</taxon>
        <taxon>Araneae</taxon>
        <taxon>Araneomorphae</taxon>
        <taxon>Entelegynae</taxon>
        <taxon>Araneoidea</taxon>
        <taxon>Araneidae</taxon>
        <taxon>Caerostris</taxon>
    </lineage>
</organism>
<protein>
    <submittedName>
        <fullName evidence="1">Uncharacterized protein</fullName>
    </submittedName>
</protein>
<keyword evidence="2" id="KW-1185">Reference proteome</keyword>
<evidence type="ECO:0000313" key="2">
    <source>
        <dbReference type="Proteomes" id="UP001054945"/>
    </source>
</evidence>